<reference evidence="2" key="1">
    <citation type="submission" date="2017-09" db="EMBL/GenBank/DDBJ databases">
        <title>Depth-based differentiation of microbial function through sediment-hosted aquifers and enrichment of novel symbionts in the deep terrestrial subsurface.</title>
        <authorList>
            <person name="Probst A.J."/>
            <person name="Ladd B."/>
            <person name="Jarett J.K."/>
            <person name="Geller-Mcgrath D.E."/>
            <person name="Sieber C.M.K."/>
            <person name="Emerson J.B."/>
            <person name="Anantharaman K."/>
            <person name="Thomas B.C."/>
            <person name="Malmstrom R."/>
            <person name="Stieglmeier M."/>
            <person name="Klingl A."/>
            <person name="Woyke T."/>
            <person name="Ryan C.M."/>
            <person name="Banfield J.F."/>
        </authorList>
    </citation>
    <scope>NUCLEOTIDE SEQUENCE [LARGE SCALE GENOMIC DNA]</scope>
</reference>
<dbReference type="Gene3D" id="3.30.70.60">
    <property type="match status" value="1"/>
</dbReference>
<evidence type="ECO:0008006" key="3">
    <source>
        <dbReference type="Google" id="ProtNLM"/>
    </source>
</evidence>
<gene>
    <name evidence="1" type="ORF">COU13_01940</name>
</gene>
<dbReference type="Proteomes" id="UP000230706">
    <property type="component" value="Unassembled WGS sequence"/>
</dbReference>
<evidence type="ECO:0000313" key="2">
    <source>
        <dbReference type="Proteomes" id="UP000230706"/>
    </source>
</evidence>
<accession>A0A2H0UIP8</accession>
<proteinExistence type="predicted"/>
<dbReference type="InterPro" id="IPR014717">
    <property type="entry name" value="Transl_elong_EF1B/ribsomal_bS6"/>
</dbReference>
<dbReference type="EMBL" id="PFBF01000042">
    <property type="protein sequence ID" value="PIR86273.1"/>
    <property type="molecule type" value="Genomic_DNA"/>
</dbReference>
<dbReference type="AlphaFoldDB" id="A0A2H0UIP8"/>
<sequence length="193" mass="21703">MTKIIISIIAFVVAAALFLGYTRPAYEKVQSVKGDIGQFDEALQKSRELQELKQGLLSRYNTFSEADLLRLRKLLPDHVDNVRLVLDLDNLAGRYKMAVQNVLISRGAPEEQAATVLGSLGTQSEVFDNLTMQFATVGTYSNFVSFLEDLESSLRIVDLVSLTIEQTSISNEGDELEEPIYEYNVAIRTYWLK</sequence>
<evidence type="ECO:0000313" key="1">
    <source>
        <dbReference type="EMBL" id="PIR86273.1"/>
    </source>
</evidence>
<name>A0A2H0UIP8_9BACT</name>
<protein>
    <recommendedName>
        <fullName evidence="3">Pilus assembly protein PilO</fullName>
    </recommendedName>
</protein>
<comment type="caution">
    <text evidence="1">The sequence shown here is derived from an EMBL/GenBank/DDBJ whole genome shotgun (WGS) entry which is preliminary data.</text>
</comment>
<organism evidence="1 2">
    <name type="scientific">Candidatus Kaiserbacteria bacterium CG10_big_fil_rev_8_21_14_0_10_43_70</name>
    <dbReference type="NCBI Taxonomy" id="1974605"/>
    <lineage>
        <taxon>Bacteria</taxon>
        <taxon>Candidatus Kaiseribacteriota</taxon>
    </lineage>
</organism>